<protein>
    <submittedName>
        <fullName evidence="1">Uncharacterized protein</fullName>
    </submittedName>
</protein>
<dbReference type="GeneID" id="66082756"/>
<comment type="caution">
    <text evidence="1">The sequence shown here is derived from an EMBL/GenBank/DDBJ whole genome shotgun (WGS) entry which is preliminary data.</text>
</comment>
<dbReference type="AlphaFoldDB" id="A0A9P7UMH4"/>
<dbReference type="RefSeq" id="XP_043004208.1">
    <property type="nucleotide sequence ID" value="XM_043158853.1"/>
</dbReference>
<dbReference type="EMBL" id="CM032189">
    <property type="protein sequence ID" value="KAG7087737.1"/>
    <property type="molecule type" value="Genomic_DNA"/>
</dbReference>
<gene>
    <name evidence="1" type="ORF">E1B28_013681</name>
</gene>
<dbReference type="Proteomes" id="UP001049176">
    <property type="component" value="Chromosome 9"/>
</dbReference>
<dbReference type="OrthoDB" id="2914539at2759"/>
<dbReference type="SUPFAM" id="SSF48403">
    <property type="entry name" value="Ankyrin repeat"/>
    <property type="match status" value="1"/>
</dbReference>
<proteinExistence type="predicted"/>
<evidence type="ECO:0000313" key="1">
    <source>
        <dbReference type="EMBL" id="KAG7087737.1"/>
    </source>
</evidence>
<organism evidence="1 2">
    <name type="scientific">Marasmius oreades</name>
    <name type="common">fairy-ring Marasmius</name>
    <dbReference type="NCBI Taxonomy" id="181124"/>
    <lineage>
        <taxon>Eukaryota</taxon>
        <taxon>Fungi</taxon>
        <taxon>Dikarya</taxon>
        <taxon>Basidiomycota</taxon>
        <taxon>Agaricomycotina</taxon>
        <taxon>Agaricomycetes</taxon>
        <taxon>Agaricomycetidae</taxon>
        <taxon>Agaricales</taxon>
        <taxon>Marasmiineae</taxon>
        <taxon>Marasmiaceae</taxon>
        <taxon>Marasmius</taxon>
    </lineage>
</organism>
<reference evidence="1" key="1">
    <citation type="journal article" date="2021" name="Genome Biol. Evol.">
        <title>The assembled and annotated genome of the fairy-ring fungus Marasmius oreades.</title>
        <authorList>
            <person name="Hiltunen M."/>
            <person name="Ament-Velasquez S.L."/>
            <person name="Johannesson H."/>
        </authorList>
    </citation>
    <scope>NUCLEOTIDE SEQUENCE</scope>
    <source>
        <strain evidence="1">03SP1</strain>
    </source>
</reference>
<dbReference type="KEGG" id="more:E1B28_013681"/>
<dbReference type="Gene3D" id="1.25.40.20">
    <property type="entry name" value="Ankyrin repeat-containing domain"/>
    <property type="match status" value="1"/>
</dbReference>
<accession>A0A9P7UMH4</accession>
<dbReference type="InterPro" id="IPR036770">
    <property type="entry name" value="Ankyrin_rpt-contain_sf"/>
</dbReference>
<evidence type="ECO:0000313" key="2">
    <source>
        <dbReference type="Proteomes" id="UP001049176"/>
    </source>
</evidence>
<name>A0A9P7UMH4_9AGAR</name>
<sequence length="159" mass="17935">MRHVVRVAVECFKRPLAHPGRVSEGATRLTRYMYLSTRMAIGCCTIGSLKALLYLVETYSIFRTNHASQAPVLRACRSGQLDCALYLLDRGASLDGDSYVRGTPLYWLCAFSEKGIAARLVRSWEQLASTPLNRGIRRPNFRFWVDSENLFCLPASPPF</sequence>
<keyword evidence="2" id="KW-1185">Reference proteome</keyword>